<feature type="region of interest" description="Disordered" evidence="1">
    <location>
        <begin position="90"/>
        <end position="137"/>
    </location>
</feature>
<organism evidence="2 3">
    <name type="scientific">Oryctes borbonicus</name>
    <dbReference type="NCBI Taxonomy" id="1629725"/>
    <lineage>
        <taxon>Eukaryota</taxon>
        <taxon>Metazoa</taxon>
        <taxon>Ecdysozoa</taxon>
        <taxon>Arthropoda</taxon>
        <taxon>Hexapoda</taxon>
        <taxon>Insecta</taxon>
        <taxon>Pterygota</taxon>
        <taxon>Neoptera</taxon>
        <taxon>Endopterygota</taxon>
        <taxon>Coleoptera</taxon>
        <taxon>Polyphaga</taxon>
        <taxon>Scarabaeiformia</taxon>
        <taxon>Scarabaeidae</taxon>
        <taxon>Dynastinae</taxon>
        <taxon>Oryctes</taxon>
    </lineage>
</organism>
<dbReference type="EMBL" id="LJIG01009147">
    <property type="protein sequence ID" value="KRT83662.1"/>
    <property type="molecule type" value="Genomic_DNA"/>
</dbReference>
<gene>
    <name evidence="2" type="ORF">AMK59_3065</name>
</gene>
<accession>A0A0T6B8V1</accession>
<name>A0A0T6B8V1_9SCAR</name>
<evidence type="ECO:0000256" key="1">
    <source>
        <dbReference type="SAM" id="MobiDB-lite"/>
    </source>
</evidence>
<proteinExistence type="predicted"/>
<reference evidence="2 3" key="1">
    <citation type="submission" date="2015-09" db="EMBL/GenBank/DDBJ databases">
        <title>Draft genome of the scarab beetle Oryctes borbonicus.</title>
        <authorList>
            <person name="Meyer J.M."/>
            <person name="Markov G.V."/>
            <person name="Baskaran P."/>
            <person name="Herrmann M."/>
            <person name="Sommer R.J."/>
            <person name="Roedelsperger C."/>
        </authorList>
    </citation>
    <scope>NUCLEOTIDE SEQUENCE [LARGE SCALE GENOMIC DNA]</scope>
    <source>
        <strain evidence="2">OB123</strain>
        <tissue evidence="2">Whole animal</tissue>
    </source>
</reference>
<dbReference type="AlphaFoldDB" id="A0A0T6B8V1"/>
<feature type="compositionally biased region" description="Basic residues" evidence="1">
    <location>
        <begin position="122"/>
        <end position="137"/>
    </location>
</feature>
<evidence type="ECO:0000313" key="2">
    <source>
        <dbReference type="EMBL" id="KRT83662.1"/>
    </source>
</evidence>
<feature type="compositionally biased region" description="Basic and acidic residues" evidence="1">
    <location>
        <begin position="99"/>
        <end position="112"/>
    </location>
</feature>
<sequence length="137" mass="15744">LKGILKNGTETDRLLKMTAQEAPIEEQDNDVEYYRQEVGEEPDKDLFTNSQTGTKRPAKTYHNYKNKKVKLDNSKQTERGDKIAGRAFRIRNKRTSQKGSKDKTNSYNRDFRPIGGANFKSGVRKFKSSGKKVKIKK</sequence>
<feature type="region of interest" description="Disordered" evidence="1">
    <location>
        <begin position="39"/>
        <end position="58"/>
    </location>
</feature>
<comment type="caution">
    <text evidence="2">The sequence shown here is derived from an EMBL/GenBank/DDBJ whole genome shotgun (WGS) entry which is preliminary data.</text>
</comment>
<evidence type="ECO:0000313" key="3">
    <source>
        <dbReference type="Proteomes" id="UP000051574"/>
    </source>
</evidence>
<dbReference type="OrthoDB" id="10261452at2759"/>
<feature type="non-terminal residue" evidence="2">
    <location>
        <position position="1"/>
    </location>
</feature>
<keyword evidence="3" id="KW-1185">Reference proteome</keyword>
<dbReference type="Proteomes" id="UP000051574">
    <property type="component" value="Unassembled WGS sequence"/>
</dbReference>
<protein>
    <submittedName>
        <fullName evidence="2">Uncharacterized protein</fullName>
    </submittedName>
</protein>